<dbReference type="PANTHER" id="PTHR31672:SF13">
    <property type="entry name" value="F-BOX PROTEIN CPR30-LIKE"/>
    <property type="match status" value="1"/>
</dbReference>
<proteinExistence type="predicted"/>
<dbReference type="InterPro" id="IPR017451">
    <property type="entry name" value="F-box-assoc_interact_dom"/>
</dbReference>
<gene>
    <name evidence="2" type="ORF">V5N11_017500</name>
</gene>
<dbReference type="PANTHER" id="PTHR31672">
    <property type="entry name" value="BNACNNG10540D PROTEIN"/>
    <property type="match status" value="1"/>
</dbReference>
<reference evidence="2 3" key="1">
    <citation type="submission" date="2024-04" db="EMBL/GenBank/DDBJ databases">
        <title>Genome assembly C_amara_ONT_v2.</title>
        <authorList>
            <person name="Yant L."/>
            <person name="Moore C."/>
            <person name="Slenker M."/>
        </authorList>
    </citation>
    <scope>NUCLEOTIDE SEQUENCE [LARGE SCALE GENOMIC DNA]</scope>
    <source>
        <tissue evidence="2">Leaf</tissue>
    </source>
</reference>
<evidence type="ECO:0000313" key="3">
    <source>
        <dbReference type="Proteomes" id="UP001558713"/>
    </source>
</evidence>
<dbReference type="SUPFAM" id="SSF81383">
    <property type="entry name" value="F-box domain"/>
    <property type="match status" value="1"/>
</dbReference>
<evidence type="ECO:0000259" key="1">
    <source>
        <dbReference type="PROSITE" id="PS50181"/>
    </source>
</evidence>
<dbReference type="CDD" id="cd22157">
    <property type="entry name" value="F-box_AtFBW1-like"/>
    <property type="match status" value="1"/>
</dbReference>
<dbReference type="AlphaFoldDB" id="A0ABD1ADP1"/>
<dbReference type="EMBL" id="JBANAX010000526">
    <property type="protein sequence ID" value="KAL1204905.1"/>
    <property type="molecule type" value="Genomic_DNA"/>
</dbReference>
<protein>
    <submittedName>
        <fullName evidence="2">F-box protein</fullName>
    </submittedName>
</protein>
<dbReference type="Gene3D" id="1.20.1280.50">
    <property type="match status" value="1"/>
</dbReference>
<accession>A0ABD1ADP1</accession>
<comment type="caution">
    <text evidence="2">The sequence shown here is derived from an EMBL/GenBank/DDBJ whole genome shotgun (WGS) entry which is preliminary data.</text>
</comment>
<feature type="domain" description="F-box" evidence="1">
    <location>
        <begin position="1"/>
        <end position="46"/>
    </location>
</feature>
<dbReference type="InterPro" id="IPR050796">
    <property type="entry name" value="SCF_F-box_component"/>
</dbReference>
<dbReference type="InterPro" id="IPR001810">
    <property type="entry name" value="F-box_dom"/>
</dbReference>
<dbReference type="InterPro" id="IPR011043">
    <property type="entry name" value="Gal_Oxase/kelch_b-propeller"/>
</dbReference>
<evidence type="ECO:0000313" key="2">
    <source>
        <dbReference type="EMBL" id="KAL1204905.1"/>
    </source>
</evidence>
<sequence>MMTLSDLPRDLLREILSRVPLTSLRSVRCTCKTWNALSKAHIFGKAAVASRRQFWGFITIDSKVCSLRFDLQGISNEDFADPSIKQITILNQVEISNVFHCEGLLLCVTKDYSRLVVWNPYLGQTRWIQPTFIGYNMYALGYDNNNRNHKILRILDNYFYIDSKKAPHLWFEIYDFNSNSWRVLDVNPDLYIHQSYVSLKGNTYFSVQENISEDEEIPTKMGNYLLCFDFTLERFGPPLPLPFHSYLGEVVTLSCVREEQVAVLYQSVESIEIWITSKIEPNAVSWSKFLKVDITPHNGFPNDFEAESFFIDEEKKVIVASDINIYEPNNCYQLAYITGEDGHFKSVEIREAQSLGKTRCYYTPMFSSYAPSLVQL</sequence>
<dbReference type="SMART" id="SM00256">
    <property type="entry name" value="FBOX"/>
    <property type="match status" value="1"/>
</dbReference>
<dbReference type="PROSITE" id="PS50181">
    <property type="entry name" value="FBOX"/>
    <property type="match status" value="1"/>
</dbReference>
<dbReference type="SUPFAM" id="SSF50965">
    <property type="entry name" value="Galactose oxidase, central domain"/>
    <property type="match status" value="1"/>
</dbReference>
<dbReference type="Pfam" id="PF00646">
    <property type="entry name" value="F-box"/>
    <property type="match status" value="1"/>
</dbReference>
<dbReference type="Pfam" id="PF07734">
    <property type="entry name" value="FBA_1"/>
    <property type="match status" value="1"/>
</dbReference>
<dbReference type="NCBIfam" id="TIGR01640">
    <property type="entry name" value="F_box_assoc_1"/>
    <property type="match status" value="1"/>
</dbReference>
<dbReference type="Proteomes" id="UP001558713">
    <property type="component" value="Unassembled WGS sequence"/>
</dbReference>
<keyword evidence="3" id="KW-1185">Reference proteome</keyword>
<organism evidence="2 3">
    <name type="scientific">Cardamine amara subsp. amara</name>
    <dbReference type="NCBI Taxonomy" id="228776"/>
    <lineage>
        <taxon>Eukaryota</taxon>
        <taxon>Viridiplantae</taxon>
        <taxon>Streptophyta</taxon>
        <taxon>Embryophyta</taxon>
        <taxon>Tracheophyta</taxon>
        <taxon>Spermatophyta</taxon>
        <taxon>Magnoliopsida</taxon>
        <taxon>eudicotyledons</taxon>
        <taxon>Gunneridae</taxon>
        <taxon>Pentapetalae</taxon>
        <taxon>rosids</taxon>
        <taxon>malvids</taxon>
        <taxon>Brassicales</taxon>
        <taxon>Brassicaceae</taxon>
        <taxon>Cardamineae</taxon>
        <taxon>Cardamine</taxon>
    </lineage>
</organism>
<dbReference type="InterPro" id="IPR006527">
    <property type="entry name" value="F-box-assoc_dom_typ1"/>
</dbReference>
<dbReference type="InterPro" id="IPR036047">
    <property type="entry name" value="F-box-like_dom_sf"/>
</dbReference>
<name>A0ABD1ADP1_CARAN</name>